<name>A0A6S6PGN0_ACEAC</name>
<dbReference type="InterPro" id="IPR013481">
    <property type="entry name" value="NarM"/>
</dbReference>
<gene>
    <name evidence="1" type="ORF">AAJCM20276_27810</name>
</gene>
<reference evidence="1 2" key="1">
    <citation type="submission" date="2020-07" db="EMBL/GenBank/DDBJ databases">
        <title>Complete Genome Sequence of an acetic acid bacterium, Acetobacter aceti JCM20276.</title>
        <authorList>
            <person name="Hirose Y."/>
            <person name="Mihara H."/>
        </authorList>
    </citation>
    <scope>NUCLEOTIDE SEQUENCE [LARGE SCALE GENOMIC DNA]</scope>
    <source>
        <strain evidence="1 2">JCM20276</strain>
    </source>
</reference>
<dbReference type="EMBL" id="AP023326">
    <property type="protein sequence ID" value="BCI68157.1"/>
    <property type="molecule type" value="Genomic_DNA"/>
</dbReference>
<proteinExistence type="predicted"/>
<dbReference type="AlphaFoldDB" id="A0A6S6PGN0"/>
<dbReference type="Pfam" id="PF09655">
    <property type="entry name" value="Nitr_red_assoc"/>
    <property type="match status" value="1"/>
</dbReference>
<evidence type="ECO:0008006" key="3">
    <source>
        <dbReference type="Google" id="ProtNLM"/>
    </source>
</evidence>
<protein>
    <recommendedName>
        <fullName evidence="3">Nitrate reductase associated protein</fullName>
    </recommendedName>
</protein>
<organism evidence="1 2">
    <name type="scientific">Acetobacter aceti</name>
    <dbReference type="NCBI Taxonomy" id="435"/>
    <lineage>
        <taxon>Bacteria</taxon>
        <taxon>Pseudomonadati</taxon>
        <taxon>Pseudomonadota</taxon>
        <taxon>Alphaproteobacteria</taxon>
        <taxon>Acetobacterales</taxon>
        <taxon>Acetobacteraceae</taxon>
        <taxon>Acetobacter</taxon>
        <taxon>Acetobacter subgen. Acetobacter</taxon>
    </lineage>
</organism>
<evidence type="ECO:0000313" key="1">
    <source>
        <dbReference type="EMBL" id="BCI68157.1"/>
    </source>
</evidence>
<dbReference type="NCBIfam" id="TIGR02664">
    <property type="entry name" value="nitr_red_assoc"/>
    <property type="match status" value="1"/>
</dbReference>
<sequence>MLFNFEMDFADSLRCIPMMVRMNLDLCGVKVSLRQWSRFTRKDRSALLNLPMENAAQREKYQTFLVNLIRLRAEEEPVFLPPITTAAWQKADDVPQSIRLAAISHGVAIPSLNQWNHLSTLQRFALIKLTRPGHENQNFVPALHEFFES</sequence>
<evidence type="ECO:0000313" key="2">
    <source>
        <dbReference type="Proteomes" id="UP000515220"/>
    </source>
</evidence>
<accession>A0A6S6PGN0</accession>
<dbReference type="RefSeq" id="WP_099348060.1">
    <property type="nucleotide sequence ID" value="NZ_BEWK01000014.1"/>
</dbReference>
<dbReference type="Proteomes" id="UP000515220">
    <property type="component" value="Chromosome"/>
</dbReference>